<dbReference type="EMBL" id="JACHJC010000001">
    <property type="protein sequence ID" value="MBB5113421.1"/>
    <property type="molecule type" value="Genomic_DNA"/>
</dbReference>
<dbReference type="RefSeq" id="WP_184685128.1">
    <property type="nucleotide sequence ID" value="NZ_JACHJC010000001.1"/>
</dbReference>
<dbReference type="InterPro" id="IPR055080">
    <property type="entry name" value="Gal80p-like_C"/>
</dbReference>
<proteinExistence type="predicted"/>
<dbReference type="InterPro" id="IPR036291">
    <property type="entry name" value="NAD(P)-bd_dom_sf"/>
</dbReference>
<dbReference type="Pfam" id="PF01408">
    <property type="entry name" value="GFO_IDH_MocA"/>
    <property type="match status" value="1"/>
</dbReference>
<keyword evidence="5" id="KW-1185">Reference proteome</keyword>
<keyword evidence="1" id="KW-0560">Oxidoreductase</keyword>
<dbReference type="GeneID" id="300293825"/>
<dbReference type="SUPFAM" id="SSF55347">
    <property type="entry name" value="Glyceraldehyde-3-phosphate dehydrogenase-like, C-terminal domain"/>
    <property type="match status" value="1"/>
</dbReference>
<dbReference type="SUPFAM" id="SSF51735">
    <property type="entry name" value="NAD(P)-binding Rossmann-fold domains"/>
    <property type="match status" value="1"/>
</dbReference>
<evidence type="ECO:0000313" key="5">
    <source>
        <dbReference type="Proteomes" id="UP000618986"/>
    </source>
</evidence>
<feature type="domain" description="Gfo/Idh/MocA-like oxidoreductase N-terminal" evidence="2">
    <location>
        <begin position="7"/>
        <end position="122"/>
    </location>
</feature>
<reference evidence="4 5" key="1">
    <citation type="submission" date="2020-08" db="EMBL/GenBank/DDBJ databases">
        <title>Sequencing the genomes of 1000 actinobacteria strains.</title>
        <authorList>
            <person name="Klenk H.-P."/>
        </authorList>
    </citation>
    <scope>NUCLEOTIDE SEQUENCE [LARGE SCALE GENOMIC DNA]</scope>
    <source>
        <strain evidence="4 5">DSM 43036</strain>
    </source>
</reference>
<accession>A0ABR6MFN5</accession>
<evidence type="ECO:0000259" key="2">
    <source>
        <dbReference type="Pfam" id="PF01408"/>
    </source>
</evidence>
<sequence length="367" mass="38028">MTDVVGVGLVGLSAKGGWAARAHLPALAALPGYELRALAASDATAAAEAGRRYGVPRAYATVEDLVADESVDLVVVAVRADRHRACLLPALAAGKPVLCEWPLGTGLAEAEELAAAARGTRTAVGLQARSAAPIRYLRDLVADGYVGRVLSTTMTGAGGLWGPTYGSYAAYTLDPAYGATLLSVPFGHAVDALCAVLGELRPVRALTANRLPRVRHARTGEIAVKHTDDQVVAVGLVDDDAVATVHYRGGPARGDGLRWEITGTTGELLVTCPGHLQHGPVRIRGGRDDDRELTDLPVPARYDHSSGLAAPAGPIAEAYALLAAGDSAVPDFDHAVRRHRLLAEIAESGRAGQAVPDPARPLGMANS</sequence>
<dbReference type="InterPro" id="IPR050463">
    <property type="entry name" value="Gfo/Idh/MocA_oxidrdct_glycsds"/>
</dbReference>
<dbReference type="Proteomes" id="UP000618986">
    <property type="component" value="Unassembled WGS sequence"/>
</dbReference>
<dbReference type="Gene3D" id="3.30.360.10">
    <property type="entry name" value="Dihydrodipicolinate Reductase, domain 2"/>
    <property type="match status" value="1"/>
</dbReference>
<feature type="domain" description="Gal80p-like C-terminal" evidence="3">
    <location>
        <begin position="134"/>
        <end position="270"/>
    </location>
</feature>
<dbReference type="Gene3D" id="3.40.50.720">
    <property type="entry name" value="NAD(P)-binding Rossmann-like Domain"/>
    <property type="match status" value="1"/>
</dbReference>
<evidence type="ECO:0000313" key="4">
    <source>
        <dbReference type="EMBL" id="MBB5113421.1"/>
    </source>
</evidence>
<organism evidence="4 5">
    <name type="scientific">Micromonospora echinospora</name>
    <name type="common">Micromonospora purpurea</name>
    <dbReference type="NCBI Taxonomy" id="1877"/>
    <lineage>
        <taxon>Bacteria</taxon>
        <taxon>Bacillati</taxon>
        <taxon>Actinomycetota</taxon>
        <taxon>Actinomycetes</taxon>
        <taxon>Micromonosporales</taxon>
        <taxon>Micromonosporaceae</taxon>
        <taxon>Micromonospora</taxon>
    </lineage>
</organism>
<dbReference type="Pfam" id="PF22685">
    <property type="entry name" value="Gal80p_C-like"/>
    <property type="match status" value="1"/>
</dbReference>
<protein>
    <submittedName>
        <fullName evidence="4">Dehydrogenase</fullName>
    </submittedName>
</protein>
<dbReference type="InterPro" id="IPR000683">
    <property type="entry name" value="Gfo/Idh/MocA-like_OxRdtase_N"/>
</dbReference>
<dbReference type="PANTHER" id="PTHR43818:SF11">
    <property type="entry name" value="BCDNA.GH03377"/>
    <property type="match status" value="1"/>
</dbReference>
<name>A0ABR6MFN5_MICEC</name>
<comment type="caution">
    <text evidence="4">The sequence shown here is derived from an EMBL/GenBank/DDBJ whole genome shotgun (WGS) entry which is preliminary data.</text>
</comment>
<dbReference type="PANTHER" id="PTHR43818">
    <property type="entry name" value="BCDNA.GH03377"/>
    <property type="match status" value="1"/>
</dbReference>
<evidence type="ECO:0000259" key="3">
    <source>
        <dbReference type="Pfam" id="PF22685"/>
    </source>
</evidence>
<evidence type="ECO:0000256" key="1">
    <source>
        <dbReference type="ARBA" id="ARBA00023002"/>
    </source>
</evidence>
<gene>
    <name evidence="4" type="ORF">FHU28_003260</name>
</gene>